<feature type="region of interest" description="Disordered" evidence="1">
    <location>
        <begin position="47"/>
        <end position="66"/>
    </location>
</feature>
<evidence type="ECO:0000256" key="1">
    <source>
        <dbReference type="SAM" id="MobiDB-lite"/>
    </source>
</evidence>
<evidence type="ECO:0000313" key="2">
    <source>
        <dbReference type="EMBL" id="CAI9616678.1"/>
    </source>
</evidence>
<gene>
    <name evidence="2" type="ORF">SPARVUS_LOCUS15420908</name>
</gene>
<reference evidence="2" key="1">
    <citation type="submission" date="2023-05" db="EMBL/GenBank/DDBJ databases">
        <authorList>
            <person name="Stuckert A."/>
        </authorList>
    </citation>
    <scope>NUCLEOTIDE SEQUENCE</scope>
</reference>
<protein>
    <submittedName>
        <fullName evidence="2">Uncharacterized protein</fullName>
    </submittedName>
</protein>
<name>A0ABN9H4K0_9NEOB</name>
<evidence type="ECO:0000313" key="3">
    <source>
        <dbReference type="Proteomes" id="UP001162483"/>
    </source>
</evidence>
<comment type="caution">
    <text evidence="2">The sequence shown here is derived from an EMBL/GenBank/DDBJ whole genome shotgun (WGS) entry which is preliminary data.</text>
</comment>
<sequence length="66" mass="7481">MHVLIGRRENCVVYTQVSLLSGNMQLCISLLCREIHSSILENFRTRAEPLDPPPQLTPSLPCHQSH</sequence>
<dbReference type="EMBL" id="CATNWA010020093">
    <property type="protein sequence ID" value="CAI9616678.1"/>
    <property type="molecule type" value="Genomic_DNA"/>
</dbReference>
<accession>A0ABN9H4K0</accession>
<organism evidence="2 3">
    <name type="scientific">Staurois parvus</name>
    <dbReference type="NCBI Taxonomy" id="386267"/>
    <lineage>
        <taxon>Eukaryota</taxon>
        <taxon>Metazoa</taxon>
        <taxon>Chordata</taxon>
        <taxon>Craniata</taxon>
        <taxon>Vertebrata</taxon>
        <taxon>Euteleostomi</taxon>
        <taxon>Amphibia</taxon>
        <taxon>Batrachia</taxon>
        <taxon>Anura</taxon>
        <taxon>Neobatrachia</taxon>
        <taxon>Ranoidea</taxon>
        <taxon>Ranidae</taxon>
        <taxon>Staurois</taxon>
    </lineage>
</organism>
<dbReference type="Proteomes" id="UP001162483">
    <property type="component" value="Unassembled WGS sequence"/>
</dbReference>
<proteinExistence type="predicted"/>
<keyword evidence="3" id="KW-1185">Reference proteome</keyword>